<evidence type="ECO:0000313" key="2">
    <source>
        <dbReference type="EMBL" id="TNN24363.1"/>
    </source>
</evidence>
<feature type="region of interest" description="Disordered" evidence="1">
    <location>
        <begin position="20"/>
        <end position="49"/>
    </location>
</feature>
<accession>A0A4Z2E6U1</accession>
<protein>
    <submittedName>
        <fullName evidence="2">Uncharacterized protein</fullName>
    </submittedName>
</protein>
<dbReference type="EMBL" id="SRLO01015590">
    <property type="protein sequence ID" value="TNN24363.1"/>
    <property type="molecule type" value="Genomic_DNA"/>
</dbReference>
<evidence type="ECO:0000313" key="3">
    <source>
        <dbReference type="Proteomes" id="UP000314294"/>
    </source>
</evidence>
<reference evidence="2 3" key="1">
    <citation type="submission" date="2019-03" db="EMBL/GenBank/DDBJ databases">
        <title>First draft genome of Liparis tanakae, snailfish: a comprehensive survey of snailfish specific genes.</title>
        <authorList>
            <person name="Kim W."/>
            <person name="Song I."/>
            <person name="Jeong J.-H."/>
            <person name="Kim D."/>
            <person name="Kim S."/>
            <person name="Ryu S."/>
            <person name="Song J.Y."/>
            <person name="Lee S.K."/>
        </authorList>
    </citation>
    <scope>NUCLEOTIDE SEQUENCE [LARGE SCALE GENOMIC DNA]</scope>
    <source>
        <tissue evidence="2">Muscle</tissue>
    </source>
</reference>
<dbReference type="Proteomes" id="UP000314294">
    <property type="component" value="Unassembled WGS sequence"/>
</dbReference>
<sequence length="67" mass="7494">MEGRDKHFLIQKLCQAQRLSAVTSPVSKPQPRRSSSRSSPSYHTSFSNNFDEGVFLAPSLRGSFTHV</sequence>
<organism evidence="2 3">
    <name type="scientific">Liparis tanakae</name>
    <name type="common">Tanaka's snailfish</name>
    <dbReference type="NCBI Taxonomy" id="230148"/>
    <lineage>
        <taxon>Eukaryota</taxon>
        <taxon>Metazoa</taxon>
        <taxon>Chordata</taxon>
        <taxon>Craniata</taxon>
        <taxon>Vertebrata</taxon>
        <taxon>Euteleostomi</taxon>
        <taxon>Actinopterygii</taxon>
        <taxon>Neopterygii</taxon>
        <taxon>Teleostei</taxon>
        <taxon>Neoteleostei</taxon>
        <taxon>Acanthomorphata</taxon>
        <taxon>Eupercaria</taxon>
        <taxon>Perciformes</taxon>
        <taxon>Cottioidei</taxon>
        <taxon>Cottales</taxon>
        <taxon>Liparidae</taxon>
        <taxon>Liparis</taxon>
    </lineage>
</organism>
<name>A0A4Z2E6U1_9TELE</name>
<proteinExistence type="predicted"/>
<dbReference type="AlphaFoldDB" id="A0A4Z2E6U1"/>
<gene>
    <name evidence="2" type="ORF">EYF80_065513</name>
</gene>
<evidence type="ECO:0000256" key="1">
    <source>
        <dbReference type="SAM" id="MobiDB-lite"/>
    </source>
</evidence>
<keyword evidence="3" id="KW-1185">Reference proteome</keyword>
<comment type="caution">
    <text evidence="2">The sequence shown here is derived from an EMBL/GenBank/DDBJ whole genome shotgun (WGS) entry which is preliminary data.</text>
</comment>
<feature type="compositionally biased region" description="Low complexity" evidence="1">
    <location>
        <begin position="36"/>
        <end position="47"/>
    </location>
</feature>